<accession>A0ABW9Z4F3</accession>
<evidence type="ECO:0000259" key="3">
    <source>
        <dbReference type="Pfam" id="PF18962"/>
    </source>
</evidence>
<comment type="caution">
    <text evidence="4">The sequence shown here is derived from an EMBL/GenBank/DDBJ whole genome shotgun (WGS) entry which is preliminary data.</text>
</comment>
<keyword evidence="5" id="KW-1185">Reference proteome</keyword>
<evidence type="ECO:0000256" key="2">
    <source>
        <dbReference type="SAM" id="SignalP"/>
    </source>
</evidence>
<evidence type="ECO:0000313" key="4">
    <source>
        <dbReference type="EMBL" id="NBL63586.1"/>
    </source>
</evidence>
<dbReference type="Pfam" id="PF18962">
    <property type="entry name" value="Por_Secre_tail"/>
    <property type="match status" value="1"/>
</dbReference>
<organism evidence="4 5">
    <name type="scientific">Flavobacterium ichthyis</name>
    <dbReference type="NCBI Taxonomy" id="2698827"/>
    <lineage>
        <taxon>Bacteria</taxon>
        <taxon>Pseudomonadati</taxon>
        <taxon>Bacteroidota</taxon>
        <taxon>Flavobacteriia</taxon>
        <taxon>Flavobacteriales</taxon>
        <taxon>Flavobacteriaceae</taxon>
        <taxon>Flavobacterium</taxon>
    </lineage>
</organism>
<feature type="signal peptide" evidence="2">
    <location>
        <begin position="1"/>
        <end position="18"/>
    </location>
</feature>
<gene>
    <name evidence="4" type="ORF">GV828_00040</name>
</gene>
<dbReference type="Proteomes" id="UP000798602">
    <property type="component" value="Unassembled WGS sequence"/>
</dbReference>
<proteinExistence type="predicted"/>
<dbReference type="EMBL" id="JAABLM010000001">
    <property type="protein sequence ID" value="NBL63586.1"/>
    <property type="molecule type" value="Genomic_DNA"/>
</dbReference>
<dbReference type="InterPro" id="IPR013320">
    <property type="entry name" value="ConA-like_dom_sf"/>
</dbReference>
<feature type="domain" description="Secretion system C-terminal sorting" evidence="3">
    <location>
        <begin position="237"/>
        <end position="303"/>
    </location>
</feature>
<reference evidence="5" key="1">
    <citation type="submission" date="2020-01" db="EMBL/GenBank/DDBJ databases">
        <title>Sphingomonas sp. strain CSW-10.</title>
        <authorList>
            <person name="Chen W.-M."/>
        </authorList>
    </citation>
    <scope>NUCLEOTIDE SEQUENCE [LARGE SCALE GENOMIC DNA]</scope>
    <source>
        <strain evidence="5">NST-5</strain>
    </source>
</reference>
<sequence>MKQLYILALSIASTTIFAQQTISFEQSEGYELATIHGQNGWTVTEGVDGLILNQVISNEQASAGTFSFKNAYESAYGDQFAPIIGAERTFIQPVPSQNFTISYDVRVSQQGLSDFEFTLYTVVQDDFGDYFAPIAGVGIENRGYIYLIKNENYGFDYANETWTPNQWINIKIEITTTEVKYYINNALSHTIPVFLQSPVYGFNMLHNNYGANAYYDNIVITSDNLSIKPFENTEVSIYPNPTSGEISVQLPQNEKVSELSIYNMMGQKVAVKNQENFDVSHLTSGTYFLQITTEEGNIITKKFLKK</sequence>
<name>A0ABW9Z4F3_9FLAO</name>
<evidence type="ECO:0000313" key="5">
    <source>
        <dbReference type="Proteomes" id="UP000798602"/>
    </source>
</evidence>
<dbReference type="SUPFAM" id="SSF49899">
    <property type="entry name" value="Concanavalin A-like lectins/glucanases"/>
    <property type="match status" value="1"/>
</dbReference>
<dbReference type="RefSeq" id="WP_166535425.1">
    <property type="nucleotide sequence ID" value="NZ_JAABLM010000001.1"/>
</dbReference>
<protein>
    <submittedName>
        <fullName evidence="4">T9SS type A sorting domain-containing protein</fullName>
    </submittedName>
</protein>
<dbReference type="NCBIfam" id="TIGR04183">
    <property type="entry name" value="Por_Secre_tail"/>
    <property type="match status" value="1"/>
</dbReference>
<dbReference type="Gene3D" id="2.60.120.560">
    <property type="entry name" value="Exo-inulinase, domain 1"/>
    <property type="match status" value="1"/>
</dbReference>
<keyword evidence="1 2" id="KW-0732">Signal</keyword>
<dbReference type="InterPro" id="IPR026444">
    <property type="entry name" value="Secre_tail"/>
</dbReference>
<feature type="chain" id="PRO_5046638931" evidence="2">
    <location>
        <begin position="19"/>
        <end position="306"/>
    </location>
</feature>
<evidence type="ECO:0000256" key="1">
    <source>
        <dbReference type="ARBA" id="ARBA00022729"/>
    </source>
</evidence>